<dbReference type="EMBL" id="MJIL01000092">
    <property type="protein sequence ID" value="OLQ72247.1"/>
    <property type="molecule type" value="Genomic_DNA"/>
</dbReference>
<feature type="domain" description="ChrR-like cupin" evidence="1">
    <location>
        <begin position="124"/>
        <end position="220"/>
    </location>
</feature>
<dbReference type="InterPro" id="IPR014710">
    <property type="entry name" value="RmlC-like_jellyroll"/>
</dbReference>
<evidence type="ECO:0000313" key="3">
    <source>
        <dbReference type="Proteomes" id="UP000186905"/>
    </source>
</evidence>
<reference evidence="2 3" key="1">
    <citation type="submission" date="2016-09" db="EMBL/GenBank/DDBJ databases">
        <title>Photobacterium proteolyticum sp. nov. a protease producing bacterium isolated from ocean sediments of Laizhou Bay.</title>
        <authorList>
            <person name="Li Y."/>
        </authorList>
    </citation>
    <scope>NUCLEOTIDE SEQUENCE [LARGE SCALE GENOMIC DNA]</scope>
    <source>
        <strain evidence="2 3">13-12</strain>
    </source>
</reference>
<accession>A0A1Q9GCX4</accession>
<dbReference type="OrthoDB" id="9801227at2"/>
<gene>
    <name evidence="2" type="ORF">BIT28_24845</name>
</gene>
<evidence type="ECO:0000259" key="1">
    <source>
        <dbReference type="Pfam" id="PF12973"/>
    </source>
</evidence>
<feature type="domain" description="ChrR-like cupin" evidence="1">
    <location>
        <begin position="13"/>
        <end position="114"/>
    </location>
</feature>
<evidence type="ECO:0000313" key="2">
    <source>
        <dbReference type="EMBL" id="OLQ72247.1"/>
    </source>
</evidence>
<dbReference type="SUPFAM" id="SSF51182">
    <property type="entry name" value="RmlC-like cupins"/>
    <property type="match status" value="2"/>
</dbReference>
<dbReference type="Gene3D" id="2.60.120.10">
    <property type="entry name" value="Jelly Rolls"/>
    <property type="match status" value="1"/>
</dbReference>
<keyword evidence="3" id="KW-1185">Reference proteome</keyword>
<name>A0A1Q9GCX4_9GAMM</name>
<comment type="caution">
    <text evidence="2">The sequence shown here is derived from an EMBL/GenBank/DDBJ whole genome shotgun (WGS) entry which is preliminary data.</text>
</comment>
<dbReference type="InterPro" id="IPR025979">
    <property type="entry name" value="ChrR-like_cupin_dom"/>
</dbReference>
<dbReference type="AlphaFoldDB" id="A0A1Q9GCX4"/>
<dbReference type="Proteomes" id="UP000186905">
    <property type="component" value="Unassembled WGS sequence"/>
</dbReference>
<dbReference type="InterPro" id="IPR011051">
    <property type="entry name" value="RmlC_Cupin_sf"/>
</dbReference>
<sequence length="222" mass="24871">MNPLSSFNMDRHQRVVVDTAKQPWLASPSAGVWRIPLEREAAESGQVTSLVRYDPNTHFPAHFHPNGEEIFVIDGIFQDEYGSYPAGTYIRNPPGSCHAPGSDSGCLLYVKLNMFPEHDAEVFRLDTHNATWQPGLNNKLSTLPLHGYGQERTVLLNWQPDSAFSLHQHDGGEEVFILSGDFYDEQGHYERGTWIRYPAGSSHQPSTKNGCLMLVKTGHLPV</sequence>
<organism evidence="2 3">
    <name type="scientific">Photobacterium proteolyticum</name>
    <dbReference type="NCBI Taxonomy" id="1903952"/>
    <lineage>
        <taxon>Bacteria</taxon>
        <taxon>Pseudomonadati</taxon>
        <taxon>Pseudomonadota</taxon>
        <taxon>Gammaproteobacteria</taxon>
        <taxon>Vibrionales</taxon>
        <taxon>Vibrionaceae</taxon>
        <taxon>Photobacterium</taxon>
    </lineage>
</organism>
<dbReference type="CDD" id="cd20303">
    <property type="entry name" value="cupin_ChrR_1"/>
    <property type="match status" value="2"/>
</dbReference>
<dbReference type="Pfam" id="PF12973">
    <property type="entry name" value="Cupin_7"/>
    <property type="match status" value="2"/>
</dbReference>
<proteinExistence type="predicted"/>
<dbReference type="RefSeq" id="WP_075767224.1">
    <property type="nucleotide sequence ID" value="NZ_MJIL01000092.1"/>
</dbReference>
<dbReference type="STRING" id="1903952.BIT28_24845"/>
<protein>
    <submittedName>
        <fullName evidence="2">Cupin</fullName>
    </submittedName>
</protein>